<feature type="coiled-coil region" evidence="1">
    <location>
        <begin position="41"/>
        <end position="75"/>
    </location>
</feature>
<protein>
    <submittedName>
        <fullName evidence="3">Uncharacterized protein</fullName>
    </submittedName>
</protein>
<organism evidence="3 4">
    <name type="scientific">Geodia barretti</name>
    <name type="common">Barrett's horny sponge</name>
    <dbReference type="NCBI Taxonomy" id="519541"/>
    <lineage>
        <taxon>Eukaryota</taxon>
        <taxon>Metazoa</taxon>
        <taxon>Porifera</taxon>
        <taxon>Demospongiae</taxon>
        <taxon>Heteroscleromorpha</taxon>
        <taxon>Tetractinellida</taxon>
        <taxon>Astrophorina</taxon>
        <taxon>Geodiidae</taxon>
        <taxon>Geodia</taxon>
    </lineage>
</organism>
<dbReference type="EMBL" id="CASHTH010002949">
    <property type="protein sequence ID" value="CAI8037594.1"/>
    <property type="molecule type" value="Genomic_DNA"/>
</dbReference>
<sequence>MDRSFLLVLCLVTLSNVELGQSQSDLAGIAAAVFETLSPILNELKEDISCVKSEIANLSETVSHLVEELEYHKNETASELADLGSSLQFIIDNPPIEAVRNAVLRALLPYVNNMEDNIKTELGQLVRERSSAINETVVMMDSSMRDDLNCVKTELSRVNGIISDLGGHLQTHSQQTTSAVAQLDTRLSALNESMRDDLNCVKTELSRVNGIISDLGGHLQTHSQQTTSAVTQLDTRLSSLNESMRDDLNDVK</sequence>
<feature type="signal peptide" evidence="2">
    <location>
        <begin position="1"/>
        <end position="22"/>
    </location>
</feature>
<dbReference type="AlphaFoldDB" id="A0AA35SXU7"/>
<evidence type="ECO:0000256" key="2">
    <source>
        <dbReference type="SAM" id="SignalP"/>
    </source>
</evidence>
<evidence type="ECO:0000256" key="1">
    <source>
        <dbReference type="SAM" id="Coils"/>
    </source>
</evidence>
<name>A0AA35SXU7_GEOBA</name>
<dbReference type="SUPFAM" id="SSF58113">
    <property type="entry name" value="Apolipoprotein A-I"/>
    <property type="match status" value="1"/>
</dbReference>
<gene>
    <name evidence="3" type="ORF">GBAR_LOCUS21026</name>
</gene>
<dbReference type="Proteomes" id="UP001174909">
    <property type="component" value="Unassembled WGS sequence"/>
</dbReference>
<comment type="caution">
    <text evidence="3">The sequence shown here is derived from an EMBL/GenBank/DDBJ whole genome shotgun (WGS) entry which is preliminary data.</text>
</comment>
<evidence type="ECO:0000313" key="3">
    <source>
        <dbReference type="EMBL" id="CAI8037594.1"/>
    </source>
</evidence>
<feature type="chain" id="PRO_5041223965" evidence="2">
    <location>
        <begin position="23"/>
        <end position="252"/>
    </location>
</feature>
<proteinExistence type="predicted"/>
<feature type="non-terminal residue" evidence="3">
    <location>
        <position position="252"/>
    </location>
</feature>
<keyword evidence="1" id="KW-0175">Coiled coil</keyword>
<evidence type="ECO:0000313" key="4">
    <source>
        <dbReference type="Proteomes" id="UP001174909"/>
    </source>
</evidence>
<keyword evidence="4" id="KW-1185">Reference proteome</keyword>
<accession>A0AA35SXU7</accession>
<keyword evidence="2" id="KW-0732">Signal</keyword>
<reference evidence="3" key="1">
    <citation type="submission" date="2023-03" db="EMBL/GenBank/DDBJ databases">
        <authorList>
            <person name="Steffen K."/>
            <person name="Cardenas P."/>
        </authorList>
    </citation>
    <scope>NUCLEOTIDE SEQUENCE</scope>
</reference>